<dbReference type="GO" id="GO:0098855">
    <property type="term" value="C:HCN channel complex"/>
    <property type="evidence" value="ECO:0007669"/>
    <property type="project" value="TreeGrafter"/>
</dbReference>
<feature type="transmembrane region" description="Helical" evidence="6">
    <location>
        <begin position="332"/>
        <end position="356"/>
    </location>
</feature>
<evidence type="ECO:0000256" key="1">
    <source>
        <dbReference type="ARBA" id="ARBA00004141"/>
    </source>
</evidence>
<comment type="caution">
    <text evidence="9">The sequence shown here is derived from an EMBL/GenBank/DDBJ whole genome shotgun (WGS) entry which is preliminary data.</text>
</comment>
<evidence type="ECO:0000256" key="6">
    <source>
        <dbReference type="SAM" id="Phobius"/>
    </source>
</evidence>
<evidence type="ECO:0000256" key="3">
    <source>
        <dbReference type="ARBA" id="ARBA00022989"/>
    </source>
</evidence>
<dbReference type="GO" id="GO:0003254">
    <property type="term" value="P:regulation of membrane depolarization"/>
    <property type="evidence" value="ECO:0007669"/>
    <property type="project" value="TreeGrafter"/>
</dbReference>
<accession>A0A8T1MY04</accession>
<proteinExistence type="predicted"/>
<sequence length="474" mass="54811">MRTSGDSQSRQTEFIQKPSTSHLELPVRNHIIVSSPFQSLSAVDLTPTRHRSLQKPQSLNDHEEELARTTALAVVAASERQSRTALTEVPLHLYHFSSEYTLSDPFDGRHQNSFRASNMHPRNMRPSAFLSTKSSEIFHQPVDDLVKLNRRQQEQLNANYEMTSIKKSQSFRGTGKSENFPKLRGITRHASEHIKYSPKGLFTTVQNKPSGGIFLDSSKNRWLRVNQSSMIESGNDTKQRAKPRTISQAEIDFSKEPAFERLAVTNGFVEEEHDGKVYQSPTLKEQFFSFFQPTDNKLAMKLFGTKNALNREKLRQEQHGKWIIHPCSNFRFYWDVIMLLLLIANLIILPVAISFFNEELTIHWIAFNCISDTVFLVDIGVNFRTGIIKNNFADEIVLNPKEIARHYVKTWFLLDLLSSLPLDYIYLIFHENENFSHIVQAGRALRFLRFAKLLSLIKLLRLSRLVRYVSQWEE</sequence>
<dbReference type="InterPro" id="IPR013621">
    <property type="entry name" value="Ion_trans_N"/>
</dbReference>
<evidence type="ECO:0000313" key="10">
    <source>
        <dbReference type="Proteomes" id="UP000286415"/>
    </source>
</evidence>
<comment type="subcellular location">
    <subcellularLocation>
        <location evidence="1">Membrane</location>
        <topology evidence="1">Multi-pass membrane protein</topology>
    </subcellularLocation>
</comment>
<evidence type="ECO:0000256" key="5">
    <source>
        <dbReference type="SAM" id="MobiDB-lite"/>
    </source>
</evidence>
<evidence type="ECO:0000256" key="2">
    <source>
        <dbReference type="ARBA" id="ARBA00022692"/>
    </source>
</evidence>
<dbReference type="EMBL" id="NIRI02000010">
    <property type="protein sequence ID" value="KAG5454043.1"/>
    <property type="molecule type" value="Genomic_DNA"/>
</dbReference>
<keyword evidence="3 6" id="KW-1133">Transmembrane helix</keyword>
<feature type="region of interest" description="Disordered" evidence="5">
    <location>
        <begin position="1"/>
        <end position="20"/>
    </location>
</feature>
<evidence type="ECO:0000256" key="4">
    <source>
        <dbReference type="ARBA" id="ARBA00023136"/>
    </source>
</evidence>
<feature type="domain" description="Ion transport N-terminal" evidence="8">
    <location>
        <begin position="288"/>
        <end position="330"/>
    </location>
</feature>
<gene>
    <name evidence="9" type="ORF">CSKR_201900</name>
</gene>
<protein>
    <submittedName>
        <fullName evidence="9">Anaphase-promoting complex subunit Hcn1</fullName>
    </submittedName>
</protein>
<organism evidence="9 10">
    <name type="scientific">Clonorchis sinensis</name>
    <name type="common">Chinese liver fluke</name>
    <dbReference type="NCBI Taxonomy" id="79923"/>
    <lineage>
        <taxon>Eukaryota</taxon>
        <taxon>Metazoa</taxon>
        <taxon>Spiralia</taxon>
        <taxon>Lophotrochozoa</taxon>
        <taxon>Platyhelminthes</taxon>
        <taxon>Trematoda</taxon>
        <taxon>Digenea</taxon>
        <taxon>Opisthorchiida</taxon>
        <taxon>Opisthorchiata</taxon>
        <taxon>Opisthorchiidae</taxon>
        <taxon>Clonorchis</taxon>
    </lineage>
</organism>
<dbReference type="Gene3D" id="1.10.287.70">
    <property type="match status" value="1"/>
</dbReference>
<dbReference type="Proteomes" id="UP000286415">
    <property type="component" value="Unassembled WGS sequence"/>
</dbReference>
<evidence type="ECO:0000313" key="9">
    <source>
        <dbReference type="EMBL" id="KAG5454043.1"/>
    </source>
</evidence>
<evidence type="ECO:0000259" key="8">
    <source>
        <dbReference type="Pfam" id="PF08412"/>
    </source>
</evidence>
<dbReference type="AlphaFoldDB" id="A0A8T1MY04"/>
<feature type="non-terminal residue" evidence="9">
    <location>
        <position position="474"/>
    </location>
</feature>
<dbReference type="InterPro" id="IPR005821">
    <property type="entry name" value="Ion_trans_dom"/>
</dbReference>
<feature type="domain" description="Ion transport" evidence="7">
    <location>
        <begin position="332"/>
        <end position="465"/>
    </location>
</feature>
<keyword evidence="4 6" id="KW-0472">Membrane</keyword>
<evidence type="ECO:0000259" key="7">
    <source>
        <dbReference type="Pfam" id="PF00520"/>
    </source>
</evidence>
<reference evidence="9 10" key="2">
    <citation type="journal article" date="2021" name="Genomics">
        <title>High-quality reference genome for Clonorchis sinensis.</title>
        <authorList>
            <person name="Young N.D."/>
            <person name="Stroehlein A.J."/>
            <person name="Kinkar L."/>
            <person name="Wang T."/>
            <person name="Sohn W.M."/>
            <person name="Chang B.C.H."/>
            <person name="Kaur P."/>
            <person name="Weisz D."/>
            <person name="Dudchenko O."/>
            <person name="Aiden E.L."/>
            <person name="Korhonen P.K."/>
            <person name="Gasser R.B."/>
        </authorList>
    </citation>
    <scope>NUCLEOTIDE SEQUENCE [LARGE SCALE GENOMIC DNA]</scope>
    <source>
        <strain evidence="9">Cs-k2</strain>
    </source>
</reference>
<keyword evidence="2 6" id="KW-0812">Transmembrane</keyword>
<dbReference type="PANTHER" id="PTHR45689:SF5">
    <property type="entry name" value="I[[H]] CHANNEL, ISOFORM E"/>
    <property type="match status" value="1"/>
</dbReference>
<dbReference type="GO" id="GO:0035725">
    <property type="term" value="P:sodium ion transmembrane transport"/>
    <property type="evidence" value="ECO:0007669"/>
    <property type="project" value="TreeGrafter"/>
</dbReference>
<name>A0A8T1MY04_CLOSI</name>
<dbReference type="PANTHER" id="PTHR45689">
    <property type="entry name" value="I[[H]] CHANNEL, ISOFORM E"/>
    <property type="match status" value="1"/>
</dbReference>
<dbReference type="Pfam" id="PF00520">
    <property type="entry name" value="Ion_trans"/>
    <property type="match status" value="1"/>
</dbReference>
<keyword evidence="10" id="KW-1185">Reference proteome</keyword>
<dbReference type="OrthoDB" id="421226at2759"/>
<dbReference type="InterPro" id="IPR051413">
    <property type="entry name" value="K/Na_HCN_channel"/>
</dbReference>
<dbReference type="Pfam" id="PF08412">
    <property type="entry name" value="Ion_trans_N"/>
    <property type="match status" value="1"/>
</dbReference>
<dbReference type="SUPFAM" id="SSF81324">
    <property type="entry name" value="Voltage-gated potassium channels"/>
    <property type="match status" value="1"/>
</dbReference>
<reference evidence="9 10" key="1">
    <citation type="journal article" date="2018" name="Biotechnol. Adv.">
        <title>Improved genomic resources and new bioinformatic workflow for the carcinogenic parasite Clonorchis sinensis: Biotechnological implications.</title>
        <authorList>
            <person name="Wang D."/>
            <person name="Korhonen P.K."/>
            <person name="Gasser R.B."/>
            <person name="Young N.D."/>
        </authorList>
    </citation>
    <scope>NUCLEOTIDE SEQUENCE [LARGE SCALE GENOMIC DNA]</scope>
    <source>
        <strain evidence="9">Cs-k2</strain>
    </source>
</reference>
<dbReference type="GO" id="GO:0005249">
    <property type="term" value="F:voltage-gated potassium channel activity"/>
    <property type="evidence" value="ECO:0007669"/>
    <property type="project" value="TreeGrafter"/>
</dbReference>